<evidence type="ECO:0000313" key="2">
    <source>
        <dbReference type="Proteomes" id="UP000192801"/>
    </source>
</evidence>
<protein>
    <submittedName>
        <fullName evidence="1">Uncharacterized protein</fullName>
    </submittedName>
</protein>
<reference evidence="1 2" key="1">
    <citation type="submission" date="2016-12" db="EMBL/GenBank/DDBJ databases">
        <title>The new phylogeny of genus Mycobacterium.</title>
        <authorList>
            <person name="Tortoli E."/>
            <person name="Trovato A."/>
            <person name="Cirillo D.M."/>
        </authorList>
    </citation>
    <scope>NUCLEOTIDE SEQUENCE [LARGE SCALE GENOMIC DNA]</scope>
    <source>
        <strain evidence="1 2">DSM 45130</strain>
    </source>
</reference>
<gene>
    <name evidence="1" type="ORF">BST26_07430</name>
</gene>
<comment type="caution">
    <text evidence="1">The sequence shown here is derived from an EMBL/GenBank/DDBJ whole genome shotgun (WGS) entry which is preliminary data.</text>
</comment>
<dbReference type="Proteomes" id="UP000192801">
    <property type="component" value="Unassembled WGS sequence"/>
</dbReference>
<accession>A0A1X0DGT7</accession>
<dbReference type="EMBL" id="MVHS01000012">
    <property type="protein sequence ID" value="ORA71604.1"/>
    <property type="molecule type" value="Genomic_DNA"/>
</dbReference>
<evidence type="ECO:0000313" key="1">
    <source>
        <dbReference type="EMBL" id="ORA71604.1"/>
    </source>
</evidence>
<organism evidence="1 2">
    <name type="scientific">Mycolicibacterium insubricum</name>
    <dbReference type="NCBI Taxonomy" id="444597"/>
    <lineage>
        <taxon>Bacteria</taxon>
        <taxon>Bacillati</taxon>
        <taxon>Actinomycetota</taxon>
        <taxon>Actinomycetes</taxon>
        <taxon>Mycobacteriales</taxon>
        <taxon>Mycobacteriaceae</taxon>
        <taxon>Mycolicibacterium</taxon>
    </lineage>
</organism>
<keyword evidence="2" id="KW-1185">Reference proteome</keyword>
<sequence>MHDDIERLRVHIAMLNGLALVDYHEGKNEAALVLETRAEQLAEQLAKAAPVLGRWAYALLGVNTAKLLSGRFNDRAGARRKLEMALRLTTADHHGELIRRALGQFYFDEGEFGRVIDVLAPLYPPASSAIEAVDDEFHDRLLLAVSQLAQNNPDLCAAQLPRLQTLARRLGTDAWITAVELVRGEMSRKSAVTAGVSTQQQPRQGV</sequence>
<proteinExistence type="predicted"/>
<dbReference type="AlphaFoldDB" id="A0A1X0DGT7"/>
<name>A0A1X0DGT7_9MYCO</name>